<reference evidence="4" key="1">
    <citation type="submission" date="2019-03" db="EMBL/GenBank/DDBJ databases">
        <title>Aquabacterium pictum sp.nov., the first bacteriochlorophyll a-containing freshwater bacterium in the genus Aquabacterium of the class Betaproteobacteria.</title>
        <authorList>
            <person name="Hirose S."/>
            <person name="Tank M."/>
            <person name="Hara E."/>
            <person name="Tamaki H."/>
            <person name="Takaichi S."/>
            <person name="Haruta S."/>
            <person name="Hanada S."/>
        </authorList>
    </citation>
    <scope>NUCLEOTIDE SEQUENCE [LARGE SCALE GENOMIC DNA]</scope>
    <source>
        <strain evidence="4">W35</strain>
    </source>
</reference>
<dbReference type="GO" id="GO:0046872">
    <property type="term" value="F:metal ion binding"/>
    <property type="evidence" value="ECO:0007669"/>
    <property type="project" value="InterPro"/>
</dbReference>
<dbReference type="RefSeq" id="WP_137730927.1">
    <property type="nucleotide sequence ID" value="NZ_BJCL01000001.1"/>
</dbReference>
<dbReference type="NCBIfam" id="TIGR03083">
    <property type="entry name" value="maleylpyruvate isomerase family mycothiol-dependent enzyme"/>
    <property type="match status" value="1"/>
</dbReference>
<proteinExistence type="predicted"/>
<dbReference type="InterPro" id="IPR017518">
    <property type="entry name" value="CHP03084"/>
</dbReference>
<dbReference type="SUPFAM" id="SSF109854">
    <property type="entry name" value="DinB/YfiT-like putative metalloenzymes"/>
    <property type="match status" value="1"/>
</dbReference>
<comment type="caution">
    <text evidence="3">The sequence shown here is derived from an EMBL/GenBank/DDBJ whole genome shotgun (WGS) entry which is preliminary data.</text>
</comment>
<protein>
    <submittedName>
        <fullName evidence="3">TIGR03084 family protein</fullName>
    </submittedName>
</protein>
<name>A0A480AQY2_9BURK</name>
<evidence type="ECO:0000313" key="3">
    <source>
        <dbReference type="EMBL" id="GCL61148.1"/>
    </source>
</evidence>
<feature type="region of interest" description="Disordered" evidence="1">
    <location>
        <begin position="245"/>
        <end position="264"/>
    </location>
</feature>
<dbReference type="EMBL" id="BJCL01000001">
    <property type="protein sequence ID" value="GCL61148.1"/>
    <property type="molecule type" value="Genomic_DNA"/>
</dbReference>
<keyword evidence="4" id="KW-1185">Reference proteome</keyword>
<accession>A0A480AQY2</accession>
<dbReference type="InterPro" id="IPR024344">
    <property type="entry name" value="MDMPI_metal-binding"/>
</dbReference>
<evidence type="ECO:0000256" key="1">
    <source>
        <dbReference type="SAM" id="MobiDB-lite"/>
    </source>
</evidence>
<gene>
    <name evidence="3" type="ORF">AQPW35_02290</name>
</gene>
<dbReference type="AlphaFoldDB" id="A0A480AQY2"/>
<evidence type="ECO:0000259" key="2">
    <source>
        <dbReference type="Pfam" id="PF11716"/>
    </source>
</evidence>
<dbReference type="OrthoDB" id="113180at2"/>
<dbReference type="Proteomes" id="UP000301751">
    <property type="component" value="Unassembled WGS sequence"/>
</dbReference>
<dbReference type="InterPro" id="IPR034660">
    <property type="entry name" value="DinB/YfiT-like"/>
</dbReference>
<evidence type="ECO:0000313" key="4">
    <source>
        <dbReference type="Proteomes" id="UP000301751"/>
    </source>
</evidence>
<organism evidence="3 4">
    <name type="scientific">Pseudaquabacterium pictum</name>
    <dbReference type="NCBI Taxonomy" id="2315236"/>
    <lineage>
        <taxon>Bacteria</taxon>
        <taxon>Pseudomonadati</taxon>
        <taxon>Pseudomonadota</taxon>
        <taxon>Betaproteobacteria</taxon>
        <taxon>Burkholderiales</taxon>
        <taxon>Sphaerotilaceae</taxon>
        <taxon>Pseudaquabacterium</taxon>
    </lineage>
</organism>
<dbReference type="NCBIfam" id="TIGR03084">
    <property type="entry name" value="TIGR03084 family metal-binding protein"/>
    <property type="match status" value="1"/>
</dbReference>
<dbReference type="InterPro" id="IPR017517">
    <property type="entry name" value="Maleyloyr_isom"/>
</dbReference>
<feature type="domain" description="Mycothiol-dependent maleylpyruvate isomerase metal-binding" evidence="2">
    <location>
        <begin position="7"/>
        <end position="142"/>
    </location>
</feature>
<sequence length="264" mass="28916">MQQADDFRAESQALFNLLDGADAAVFSEPTLFKGWTINAVLQHLHFWNQMAGLQLTDEPLLLQRIAAVKSHQGGMRAFENSHFNGLSGRPLLDAWHQGFQATADAFAQADPKARLKWPGPDMSARSSITARLMETWAHGQEVYDHLGVVRQNADRVQNIVMLGVNTFGWTYATRQQTPPGPMPHLVLTAPSGAVWTYGEPSETERIEGPADAFCQVVTQVRNVADTSLKVTGPVATDWMSKAQCFAGGPETPPAPGTRHTRALN</sequence>
<dbReference type="Gene3D" id="1.20.120.450">
    <property type="entry name" value="dinb family like domain"/>
    <property type="match status" value="1"/>
</dbReference>
<dbReference type="Pfam" id="PF11716">
    <property type="entry name" value="MDMPI_N"/>
    <property type="match status" value="1"/>
</dbReference>